<dbReference type="Gene3D" id="3.30.530.20">
    <property type="match status" value="1"/>
</dbReference>
<proteinExistence type="predicted"/>
<keyword evidence="2" id="KW-1185">Reference proteome</keyword>
<dbReference type="SUPFAM" id="SSF55961">
    <property type="entry name" value="Bet v1-like"/>
    <property type="match status" value="1"/>
</dbReference>
<reference evidence="1 2" key="1">
    <citation type="submission" date="2023-01" db="EMBL/GenBank/DDBJ databases">
        <title>Psychrosphaera sp. nov., isolated from marine algae.</title>
        <authorList>
            <person name="Bayburt H."/>
            <person name="Choi B.J."/>
            <person name="Kim J.M."/>
            <person name="Choi D.G."/>
            <person name="Jeon C.O."/>
        </authorList>
    </citation>
    <scope>NUCLEOTIDE SEQUENCE [LARGE SCALE GENOMIC DNA]</scope>
    <source>
        <strain evidence="1 2">G1-22</strain>
    </source>
</reference>
<sequence length="48" mass="5394">MHTKTQITVNSNIEDVWQTITDIEHSSEVISSINSIEILKKATPTKLV</sequence>
<protein>
    <submittedName>
        <fullName evidence="1">Uncharacterized protein</fullName>
    </submittedName>
</protein>
<name>A0ABT5FBQ3_9GAMM</name>
<dbReference type="Proteomes" id="UP001528411">
    <property type="component" value="Unassembled WGS sequence"/>
</dbReference>
<organism evidence="1 2">
    <name type="scientific">Psychrosphaera algicola</name>
    <dbReference type="NCBI Taxonomy" id="3023714"/>
    <lineage>
        <taxon>Bacteria</taxon>
        <taxon>Pseudomonadati</taxon>
        <taxon>Pseudomonadota</taxon>
        <taxon>Gammaproteobacteria</taxon>
        <taxon>Alteromonadales</taxon>
        <taxon>Pseudoalteromonadaceae</taxon>
        <taxon>Psychrosphaera</taxon>
    </lineage>
</organism>
<evidence type="ECO:0000313" key="2">
    <source>
        <dbReference type="Proteomes" id="UP001528411"/>
    </source>
</evidence>
<gene>
    <name evidence="1" type="ORF">PN838_03280</name>
</gene>
<dbReference type="InterPro" id="IPR023393">
    <property type="entry name" value="START-like_dom_sf"/>
</dbReference>
<dbReference type="EMBL" id="JAQOMS010000002">
    <property type="protein sequence ID" value="MDC2888022.1"/>
    <property type="molecule type" value="Genomic_DNA"/>
</dbReference>
<comment type="caution">
    <text evidence="1">The sequence shown here is derived from an EMBL/GenBank/DDBJ whole genome shotgun (WGS) entry which is preliminary data.</text>
</comment>
<evidence type="ECO:0000313" key="1">
    <source>
        <dbReference type="EMBL" id="MDC2888022.1"/>
    </source>
</evidence>
<accession>A0ABT5FBQ3</accession>
<dbReference type="RefSeq" id="WP_272179756.1">
    <property type="nucleotide sequence ID" value="NZ_JAQOMS010000002.1"/>
</dbReference>